<dbReference type="Pfam" id="PF08003">
    <property type="entry name" value="Methyltransf_9"/>
    <property type="match status" value="1"/>
</dbReference>
<dbReference type="InterPro" id="IPR029063">
    <property type="entry name" value="SAM-dependent_MTases_sf"/>
</dbReference>
<protein>
    <submittedName>
        <fullName evidence="1">TIGR04290 family methyltransferase</fullName>
    </submittedName>
</protein>
<dbReference type="OrthoDB" id="9765084at2"/>
<dbReference type="Proteomes" id="UP000237682">
    <property type="component" value="Unassembled WGS sequence"/>
</dbReference>
<dbReference type="GO" id="GO:0008168">
    <property type="term" value="F:methyltransferase activity"/>
    <property type="evidence" value="ECO:0007669"/>
    <property type="project" value="UniProtKB-KW"/>
</dbReference>
<organism evidence="1 2">
    <name type="scientific">Labrys okinawensis</name>
    <dbReference type="NCBI Taxonomy" id="346911"/>
    <lineage>
        <taxon>Bacteria</taxon>
        <taxon>Pseudomonadati</taxon>
        <taxon>Pseudomonadota</taxon>
        <taxon>Alphaproteobacteria</taxon>
        <taxon>Hyphomicrobiales</taxon>
        <taxon>Xanthobacteraceae</taxon>
        <taxon>Labrys</taxon>
    </lineage>
</organism>
<reference evidence="1 2" key="1">
    <citation type="submission" date="2018-02" db="EMBL/GenBank/DDBJ databases">
        <title>Whole genome sequencing of endophytic bacterium.</title>
        <authorList>
            <person name="Eedara R."/>
            <person name="Podile A.R."/>
        </authorList>
    </citation>
    <scope>NUCLEOTIDE SEQUENCE [LARGE SCALE GENOMIC DNA]</scope>
    <source>
        <strain evidence="1 2">RP1T</strain>
    </source>
</reference>
<keyword evidence="1" id="KW-0489">Methyltransferase</keyword>
<dbReference type="RefSeq" id="WP_105860043.1">
    <property type="nucleotide sequence ID" value="NZ_PUEJ01000001.1"/>
</dbReference>
<accession>A0A2S9QI97</accession>
<gene>
    <name evidence="1" type="ORF">C5L14_00305</name>
</gene>
<dbReference type="InterPro" id="IPR027554">
    <property type="entry name" value="Meth_Rta_06860"/>
</dbReference>
<evidence type="ECO:0000313" key="2">
    <source>
        <dbReference type="Proteomes" id="UP000237682"/>
    </source>
</evidence>
<evidence type="ECO:0000313" key="1">
    <source>
        <dbReference type="EMBL" id="PRH89076.1"/>
    </source>
</evidence>
<dbReference type="NCBIfam" id="TIGR04290">
    <property type="entry name" value="meth_Rta_06860"/>
    <property type="match status" value="1"/>
</dbReference>
<dbReference type="PANTHER" id="PTHR43861">
    <property type="entry name" value="TRANS-ACONITATE 2-METHYLTRANSFERASE-RELATED"/>
    <property type="match status" value="1"/>
</dbReference>
<comment type="caution">
    <text evidence="1">The sequence shown here is derived from an EMBL/GenBank/DDBJ whole genome shotgun (WGS) entry which is preliminary data.</text>
</comment>
<dbReference type="GO" id="GO:0032259">
    <property type="term" value="P:methylation"/>
    <property type="evidence" value="ECO:0007669"/>
    <property type="project" value="UniProtKB-KW"/>
</dbReference>
<proteinExistence type="predicted"/>
<sequence>MRMSSSVIRQRIQELGPWFHNIELEGVSTAPDHFLGNYPFIKWNKFAHAIPADLTGKTVLDIGCNAGFYSIEMKRRGAERVLGIDFDEAYLAQAKFAAEVAETEIEFRQLSVYDVGALGERFDIVLFMGVLYHLRHPLLALDLVRDHVVGDLLVFQSMQRGSDEVAAVEENYHFWREDLFEDASFPKLHFIEHRYADDPTNWWIPNRACTQAMLRSAGFEIEAHPETEVYVCRPAGRPGGEGAVYPAAGAKA</sequence>
<keyword evidence="2" id="KW-1185">Reference proteome</keyword>
<dbReference type="AlphaFoldDB" id="A0A2S9QI97"/>
<keyword evidence="1" id="KW-0808">Transferase</keyword>
<dbReference type="InterPro" id="IPR027555">
    <property type="entry name" value="Mo5U34_MeTrfas-like"/>
</dbReference>
<dbReference type="EMBL" id="PUEJ01000001">
    <property type="protein sequence ID" value="PRH89076.1"/>
    <property type="molecule type" value="Genomic_DNA"/>
</dbReference>
<dbReference type="Gene3D" id="3.40.50.150">
    <property type="entry name" value="Vaccinia Virus protein VP39"/>
    <property type="match status" value="1"/>
</dbReference>
<dbReference type="CDD" id="cd02440">
    <property type="entry name" value="AdoMet_MTases"/>
    <property type="match status" value="1"/>
</dbReference>
<dbReference type="SUPFAM" id="SSF53335">
    <property type="entry name" value="S-adenosyl-L-methionine-dependent methyltransferases"/>
    <property type="match status" value="1"/>
</dbReference>
<name>A0A2S9QI97_9HYPH</name>